<feature type="transmembrane region" description="Helical" evidence="13">
    <location>
        <begin position="114"/>
        <end position="135"/>
    </location>
</feature>
<name>A0A929PY78_9SPHI</name>
<comment type="similarity">
    <text evidence="2">Belongs to the TMEM175 family.</text>
</comment>
<evidence type="ECO:0000256" key="3">
    <source>
        <dbReference type="ARBA" id="ARBA00022448"/>
    </source>
</evidence>
<evidence type="ECO:0000256" key="10">
    <source>
        <dbReference type="ARBA" id="ARBA00023136"/>
    </source>
</evidence>
<dbReference type="RefSeq" id="WP_194112282.1">
    <property type="nucleotide sequence ID" value="NZ_JADFFL010000005.1"/>
</dbReference>
<keyword evidence="6" id="KW-0631">Potassium channel</keyword>
<comment type="caution">
    <text evidence="14">The sequence shown here is derived from an EMBL/GenBank/DDBJ whole genome shotgun (WGS) entry which is preliminary data.</text>
</comment>
<evidence type="ECO:0000256" key="5">
    <source>
        <dbReference type="ARBA" id="ARBA00022692"/>
    </source>
</evidence>
<dbReference type="GO" id="GO:0015252">
    <property type="term" value="F:proton channel activity"/>
    <property type="evidence" value="ECO:0007669"/>
    <property type="project" value="InterPro"/>
</dbReference>
<evidence type="ECO:0000256" key="6">
    <source>
        <dbReference type="ARBA" id="ARBA00022826"/>
    </source>
</evidence>
<keyword evidence="7" id="KW-0630">Potassium</keyword>
<keyword evidence="5 13" id="KW-0812">Transmembrane</keyword>
<feature type="transmembrane region" description="Helical" evidence="13">
    <location>
        <begin position="163"/>
        <end position="192"/>
    </location>
</feature>
<keyword evidence="8 13" id="KW-1133">Transmembrane helix</keyword>
<evidence type="ECO:0000256" key="12">
    <source>
        <dbReference type="ARBA" id="ARBA00034430"/>
    </source>
</evidence>
<dbReference type="EMBL" id="JADFFL010000005">
    <property type="protein sequence ID" value="MBE9663052.1"/>
    <property type="molecule type" value="Genomic_DNA"/>
</dbReference>
<dbReference type="GO" id="GO:0016020">
    <property type="term" value="C:membrane"/>
    <property type="evidence" value="ECO:0007669"/>
    <property type="project" value="UniProtKB-SubCell"/>
</dbReference>
<accession>A0A929PY78</accession>
<dbReference type="Proteomes" id="UP000622475">
    <property type="component" value="Unassembled WGS sequence"/>
</dbReference>
<reference evidence="14" key="1">
    <citation type="submission" date="2020-10" db="EMBL/GenBank/DDBJ databases">
        <title>Mucilaginibacter mali sp. nov., isolated from rhizosphere soil of apple orchard.</title>
        <authorList>
            <person name="Lee J.-S."/>
            <person name="Kim H.S."/>
            <person name="Kim J.-S."/>
        </authorList>
    </citation>
    <scope>NUCLEOTIDE SEQUENCE</scope>
    <source>
        <strain evidence="14">KCTC 22746</strain>
    </source>
</reference>
<evidence type="ECO:0000256" key="1">
    <source>
        <dbReference type="ARBA" id="ARBA00004141"/>
    </source>
</evidence>
<evidence type="ECO:0000256" key="9">
    <source>
        <dbReference type="ARBA" id="ARBA00023065"/>
    </source>
</evidence>
<gene>
    <name evidence="14" type="ORF">IRJ16_14280</name>
</gene>
<comment type="subcellular location">
    <subcellularLocation>
        <location evidence="1">Membrane</location>
        <topology evidence="1">Multi-pass membrane protein</topology>
    </subcellularLocation>
</comment>
<evidence type="ECO:0000256" key="13">
    <source>
        <dbReference type="SAM" id="Phobius"/>
    </source>
</evidence>
<evidence type="ECO:0000313" key="15">
    <source>
        <dbReference type="Proteomes" id="UP000622475"/>
    </source>
</evidence>
<dbReference type="Pfam" id="PF06736">
    <property type="entry name" value="TMEM175"/>
    <property type="match status" value="1"/>
</dbReference>
<evidence type="ECO:0000313" key="14">
    <source>
        <dbReference type="EMBL" id="MBE9663052.1"/>
    </source>
</evidence>
<evidence type="ECO:0000256" key="2">
    <source>
        <dbReference type="ARBA" id="ARBA00006920"/>
    </source>
</evidence>
<comment type="catalytic activity">
    <reaction evidence="12">
        <text>K(+)(in) = K(+)(out)</text>
        <dbReference type="Rhea" id="RHEA:29463"/>
        <dbReference type="ChEBI" id="CHEBI:29103"/>
    </reaction>
</comment>
<keyword evidence="4" id="KW-0633">Potassium transport</keyword>
<sequence length="230" mass="26491">MYNHRPTDRLEYFSDAVLAIAATLLATELPKPAGGTDLLAAIFKNWPHYAAFAASFLFICVAWSNHHNMFIYIKRTDQYLLLLHILFLMFVTLQSFTTGLLARHVGRPDERTAALIYHTTLVLMTLFYNCVWWYATRKKGLLEEDTDPELIKLLTKEYAIAPALHLAALIIAIWNVPLSIIPIVLLYIYFALPRFSERKIMERNKAIRLFKLGDDPSHGEKNYVATFRTI</sequence>
<evidence type="ECO:0000256" key="4">
    <source>
        <dbReference type="ARBA" id="ARBA00022538"/>
    </source>
</evidence>
<proteinExistence type="inferred from homology"/>
<dbReference type="AlphaFoldDB" id="A0A929PY78"/>
<organism evidence="14 15">
    <name type="scientific">Mucilaginibacter myungsuensis</name>
    <dbReference type="NCBI Taxonomy" id="649104"/>
    <lineage>
        <taxon>Bacteria</taxon>
        <taxon>Pseudomonadati</taxon>
        <taxon>Bacteroidota</taxon>
        <taxon>Sphingobacteriia</taxon>
        <taxon>Sphingobacteriales</taxon>
        <taxon>Sphingobacteriaceae</taxon>
        <taxon>Mucilaginibacter</taxon>
    </lineage>
</organism>
<keyword evidence="9" id="KW-0406">Ion transport</keyword>
<keyword evidence="10 13" id="KW-0472">Membrane</keyword>
<dbReference type="PANTHER" id="PTHR31462">
    <property type="entry name" value="ENDOSOMAL/LYSOSOMAL POTASSIUM CHANNEL TMEM175"/>
    <property type="match status" value="1"/>
</dbReference>
<keyword evidence="3" id="KW-0813">Transport</keyword>
<evidence type="ECO:0000256" key="11">
    <source>
        <dbReference type="ARBA" id="ARBA00023303"/>
    </source>
</evidence>
<dbReference type="PANTHER" id="PTHR31462:SF5">
    <property type="entry name" value="ENDOSOMAL_LYSOSOMAL PROTON CHANNEL TMEM175"/>
    <property type="match status" value="1"/>
</dbReference>
<feature type="transmembrane region" description="Helical" evidence="13">
    <location>
        <begin position="79"/>
        <end position="102"/>
    </location>
</feature>
<protein>
    <submittedName>
        <fullName evidence="14">DUF1211 domain-containing protein</fullName>
    </submittedName>
</protein>
<dbReference type="InterPro" id="IPR010617">
    <property type="entry name" value="TMEM175-like"/>
</dbReference>
<feature type="transmembrane region" description="Helical" evidence="13">
    <location>
        <begin position="49"/>
        <end position="73"/>
    </location>
</feature>
<evidence type="ECO:0000256" key="7">
    <source>
        <dbReference type="ARBA" id="ARBA00022958"/>
    </source>
</evidence>
<keyword evidence="15" id="KW-1185">Reference proteome</keyword>
<evidence type="ECO:0000256" key="8">
    <source>
        <dbReference type="ARBA" id="ARBA00022989"/>
    </source>
</evidence>
<keyword evidence="11" id="KW-0407">Ion channel</keyword>
<dbReference type="GO" id="GO:0005267">
    <property type="term" value="F:potassium channel activity"/>
    <property type="evidence" value="ECO:0007669"/>
    <property type="project" value="UniProtKB-KW"/>
</dbReference>